<dbReference type="Pfam" id="PF14026">
    <property type="entry name" value="SCO4226-like"/>
    <property type="match status" value="1"/>
</dbReference>
<proteinExistence type="predicted"/>
<accession>A0A4R0PFJ5</accession>
<name>A0A4R0PFJ5_9HYPH</name>
<keyword evidence="2" id="KW-1185">Reference proteome</keyword>
<organism evidence="1 2">
    <name type="scientific">Oricola cellulosilytica</name>
    <dbReference type="NCBI Taxonomy" id="1429082"/>
    <lineage>
        <taxon>Bacteria</taxon>
        <taxon>Pseudomonadati</taxon>
        <taxon>Pseudomonadota</taxon>
        <taxon>Alphaproteobacteria</taxon>
        <taxon>Hyphomicrobiales</taxon>
        <taxon>Ahrensiaceae</taxon>
        <taxon>Oricola</taxon>
    </lineage>
</organism>
<gene>
    <name evidence="1" type="ORF">E0D97_04145</name>
</gene>
<comment type="caution">
    <text evidence="1">The sequence shown here is derived from an EMBL/GenBank/DDBJ whole genome shotgun (WGS) entry which is preliminary data.</text>
</comment>
<dbReference type="OrthoDB" id="9800027at2"/>
<dbReference type="AlphaFoldDB" id="A0A4R0PFJ5"/>
<dbReference type="InterPro" id="IPR025336">
    <property type="entry name" value="SCO4226-like"/>
</dbReference>
<dbReference type="RefSeq" id="WP_131565631.1">
    <property type="nucleotide sequence ID" value="NZ_JAINFK010000001.1"/>
</dbReference>
<reference evidence="1 2" key="1">
    <citation type="journal article" date="2015" name="Antonie Van Leeuwenhoek">
        <title>Oricola cellulosilytica gen. nov., sp. nov., a cellulose-degrading bacterium of the family Phyllobacteriaceae isolated from surface seashore water, and emended descriptions of Mesorhizobium loti and Phyllobacterium myrsinacearum.</title>
        <authorList>
            <person name="Hameed A."/>
            <person name="Shahina M."/>
            <person name="Lai W.A."/>
            <person name="Lin S.Y."/>
            <person name="Young L.S."/>
            <person name="Liu Y.C."/>
            <person name="Hsu Y.H."/>
            <person name="Young C.C."/>
        </authorList>
    </citation>
    <scope>NUCLEOTIDE SEQUENCE [LARGE SCALE GENOMIC DNA]</scope>
    <source>
        <strain evidence="1 2">KCTC 52183</strain>
    </source>
</reference>
<sequence>MNVYMVERSLKGIGLNELAGAQRAAIDKAAEMTSQGTTIGYIRSTFAPEDGRCMCLFEAEKPGDVEKLNDDAGIPYDRVVPALDLTPAA</sequence>
<evidence type="ECO:0000313" key="1">
    <source>
        <dbReference type="EMBL" id="TCD16615.1"/>
    </source>
</evidence>
<dbReference type="Proteomes" id="UP000291301">
    <property type="component" value="Unassembled WGS sequence"/>
</dbReference>
<protein>
    <submittedName>
        <fullName evidence="1">DUF4242 domain-containing protein</fullName>
    </submittedName>
</protein>
<dbReference type="EMBL" id="SJST01000001">
    <property type="protein sequence ID" value="TCD16615.1"/>
    <property type="molecule type" value="Genomic_DNA"/>
</dbReference>
<evidence type="ECO:0000313" key="2">
    <source>
        <dbReference type="Proteomes" id="UP000291301"/>
    </source>
</evidence>